<feature type="chain" id="PRO_5005327351" evidence="2">
    <location>
        <begin position="23"/>
        <end position="400"/>
    </location>
</feature>
<keyword evidence="2" id="KW-0732">Signal</keyword>
<keyword evidence="1" id="KW-0812">Transmembrane</keyword>
<evidence type="ECO:0000256" key="2">
    <source>
        <dbReference type="SAM" id="SignalP"/>
    </source>
</evidence>
<feature type="transmembrane region" description="Helical" evidence="1">
    <location>
        <begin position="254"/>
        <end position="276"/>
    </location>
</feature>
<organism evidence="4">
    <name type="scientific">Strongyloides stercoralis</name>
    <name type="common">Threadworm</name>
    <dbReference type="NCBI Taxonomy" id="6248"/>
    <lineage>
        <taxon>Eukaryota</taxon>
        <taxon>Metazoa</taxon>
        <taxon>Ecdysozoa</taxon>
        <taxon>Nematoda</taxon>
        <taxon>Chromadorea</taxon>
        <taxon>Rhabditida</taxon>
        <taxon>Tylenchina</taxon>
        <taxon>Panagrolaimomorpha</taxon>
        <taxon>Strongyloidoidea</taxon>
        <taxon>Strongyloididae</taxon>
        <taxon>Strongyloides</taxon>
    </lineage>
</organism>
<accession>A0A0K0DXV7</accession>
<evidence type="ECO:0000256" key="1">
    <source>
        <dbReference type="SAM" id="Phobius"/>
    </source>
</evidence>
<proteinExistence type="predicted"/>
<name>A0A0K0DXV7_STRER</name>
<keyword evidence="1" id="KW-0472">Membrane</keyword>
<reference evidence="4" key="1">
    <citation type="submission" date="2015-08" db="UniProtKB">
        <authorList>
            <consortium name="WormBaseParasite"/>
        </authorList>
    </citation>
    <scope>IDENTIFICATION</scope>
</reference>
<protein>
    <submittedName>
        <fullName evidence="4">Glycoprotein</fullName>
    </submittedName>
</protein>
<evidence type="ECO:0000313" key="3">
    <source>
        <dbReference type="Proteomes" id="UP000035681"/>
    </source>
</evidence>
<keyword evidence="3" id="KW-1185">Reference proteome</keyword>
<sequence>MFFIINFKFLLIVSLILKTALFIPTKKNFYQICSENNPIDSIQIPIPFNCSSLEFEKIYFTKTTIIKVLSNGICQSYVMPVYFNKKFIYIQGLSYPFFKRVTNFSKKENICIPKTSEPIGGDYFIRDPDQLIHSIEYECSVCYYYFIKKECELSNEFAFKVLKIIKESKLEDNIGRKLARLLTQRNTVTGKVSGLSLQIMECNLYKPDKIYSNKVIGNICYKEVPIKIGEIIYFTKNNLDLLITGTKISCYTSYFTSIWIFILSFILFLILVPFIYHLMGMISNFCIFLQINVIRHIYNFEIYCWFTLVWYELKIQLKLNFKKGWCGLGSILSLICCTKIENLEAFEIECLTNAAINTILEDKINKLNVILEKKMLERNKELFTSTNSTLISDESIIYDF</sequence>
<feature type="signal peptide" evidence="2">
    <location>
        <begin position="1"/>
        <end position="22"/>
    </location>
</feature>
<dbReference type="WBParaSite" id="SSTP_0000207200.1">
    <property type="protein sequence ID" value="SSTP_0000207200.1"/>
    <property type="gene ID" value="SSTP_0000207200"/>
</dbReference>
<dbReference type="WBParaSite" id="TCONS_00009036.p1">
    <property type="protein sequence ID" value="TCONS_00009036.p1"/>
    <property type="gene ID" value="XLOC_006886"/>
</dbReference>
<keyword evidence="1" id="KW-1133">Transmembrane helix</keyword>
<dbReference type="AlphaFoldDB" id="A0A0K0DXV7"/>
<dbReference type="Proteomes" id="UP000035681">
    <property type="component" value="Unplaced"/>
</dbReference>
<evidence type="ECO:0000313" key="4">
    <source>
        <dbReference type="WBParaSite" id="SSTP_0000207200.1"/>
    </source>
</evidence>